<dbReference type="OrthoDB" id="9794725at2"/>
<keyword evidence="4" id="KW-0858">Xylan degradation</keyword>
<keyword evidence="4" id="KW-0119">Carbohydrate metabolism</keyword>
<dbReference type="AlphaFoldDB" id="A0A2S8FG63"/>
<dbReference type="GO" id="GO:0045493">
    <property type="term" value="P:xylan catabolic process"/>
    <property type="evidence" value="ECO:0007669"/>
    <property type="project" value="UniProtKB-KW"/>
</dbReference>
<gene>
    <name evidence="4" type="ORF">C5Y96_12515</name>
</gene>
<feature type="chain" id="PRO_5015562190" evidence="2">
    <location>
        <begin position="22"/>
        <end position="298"/>
    </location>
</feature>
<evidence type="ECO:0000256" key="2">
    <source>
        <dbReference type="SAM" id="SignalP"/>
    </source>
</evidence>
<name>A0A2S8FG63_9BACT</name>
<protein>
    <submittedName>
        <fullName evidence="4">Xylanase</fullName>
    </submittedName>
</protein>
<dbReference type="PANTHER" id="PTHR48081:SF6">
    <property type="entry name" value="PEPTIDASE S9 PROLYL OLIGOPEPTIDASE CATALYTIC DOMAIN-CONTAINING PROTEIN"/>
    <property type="match status" value="1"/>
</dbReference>
<dbReference type="InterPro" id="IPR029058">
    <property type="entry name" value="AB_hydrolase_fold"/>
</dbReference>
<evidence type="ECO:0000313" key="4">
    <source>
        <dbReference type="EMBL" id="PQO31168.1"/>
    </source>
</evidence>
<sequence length="298" mass="32321">MTYLRLFSVLALLTLVSTSFAAEPVAVDLWPEGKVPGLAAGEKEEIVDEMDDRIGNRVTKVTKPKITVYKPDAEIDTGASVVICPGGGYHILAYDLEGVEVAQWLNKIGVTGIVLHYRVPRAKEGEVYANPLSDAQRAIRVTRANAEAWKIDPSKVGILGFSAGGNLAAVASNAEDTTYDPIDDADKLSARPDFTLLIYPAYLNKKDSDTELTPETSVDENTPPAFLVHTSDDRISSTGSVAYYLGLKRLNIPAEMHVFTSGGHGYGLRPTEKPVTHWPDLATGWLKTEVLKAKQPAQ</sequence>
<accession>A0A2S8FG63</accession>
<dbReference type="InterPro" id="IPR049492">
    <property type="entry name" value="BD-FAE-like_dom"/>
</dbReference>
<keyword evidence="4" id="KW-0326">Glycosidase</keyword>
<reference evidence="4 5" key="1">
    <citation type="submission" date="2018-02" db="EMBL/GenBank/DDBJ databases">
        <title>Comparative genomes isolates from brazilian mangrove.</title>
        <authorList>
            <person name="Araujo J.E."/>
            <person name="Taketani R.G."/>
            <person name="Silva M.C.P."/>
            <person name="Loureco M.V."/>
            <person name="Andreote F.D."/>
        </authorList>
    </citation>
    <scope>NUCLEOTIDE SEQUENCE [LARGE SCALE GENOMIC DNA]</scope>
    <source>
        <strain evidence="4 5">HEX-2 MGV</strain>
    </source>
</reference>
<dbReference type="SUPFAM" id="SSF53474">
    <property type="entry name" value="alpha/beta-Hydrolases"/>
    <property type="match status" value="1"/>
</dbReference>
<dbReference type="InterPro" id="IPR050300">
    <property type="entry name" value="GDXG_lipolytic_enzyme"/>
</dbReference>
<dbReference type="EMBL" id="PUIA01000037">
    <property type="protein sequence ID" value="PQO31168.1"/>
    <property type="molecule type" value="Genomic_DNA"/>
</dbReference>
<comment type="caution">
    <text evidence="4">The sequence shown here is derived from an EMBL/GenBank/DDBJ whole genome shotgun (WGS) entry which is preliminary data.</text>
</comment>
<keyword evidence="1 4" id="KW-0378">Hydrolase</keyword>
<proteinExistence type="predicted"/>
<feature type="signal peptide" evidence="2">
    <location>
        <begin position="1"/>
        <end position="21"/>
    </location>
</feature>
<keyword evidence="2" id="KW-0732">Signal</keyword>
<feature type="domain" description="BD-FAE-like" evidence="3">
    <location>
        <begin position="68"/>
        <end position="176"/>
    </location>
</feature>
<keyword evidence="4" id="KW-0624">Polysaccharide degradation</keyword>
<dbReference type="PANTHER" id="PTHR48081">
    <property type="entry name" value="AB HYDROLASE SUPERFAMILY PROTEIN C4A8.06C"/>
    <property type="match status" value="1"/>
</dbReference>
<evidence type="ECO:0000313" key="5">
    <source>
        <dbReference type="Proteomes" id="UP000240009"/>
    </source>
</evidence>
<dbReference type="Gene3D" id="3.40.50.1820">
    <property type="entry name" value="alpha/beta hydrolase"/>
    <property type="match status" value="1"/>
</dbReference>
<organism evidence="4 5">
    <name type="scientific">Blastopirellula marina</name>
    <dbReference type="NCBI Taxonomy" id="124"/>
    <lineage>
        <taxon>Bacteria</taxon>
        <taxon>Pseudomonadati</taxon>
        <taxon>Planctomycetota</taxon>
        <taxon>Planctomycetia</taxon>
        <taxon>Pirellulales</taxon>
        <taxon>Pirellulaceae</taxon>
        <taxon>Blastopirellula</taxon>
    </lineage>
</organism>
<dbReference type="GO" id="GO:0016798">
    <property type="term" value="F:hydrolase activity, acting on glycosyl bonds"/>
    <property type="evidence" value="ECO:0007669"/>
    <property type="project" value="UniProtKB-KW"/>
</dbReference>
<dbReference type="Pfam" id="PF20434">
    <property type="entry name" value="BD-FAE"/>
    <property type="match status" value="1"/>
</dbReference>
<evidence type="ECO:0000256" key="1">
    <source>
        <dbReference type="ARBA" id="ARBA00022801"/>
    </source>
</evidence>
<dbReference type="Proteomes" id="UP000240009">
    <property type="component" value="Unassembled WGS sequence"/>
</dbReference>
<evidence type="ECO:0000259" key="3">
    <source>
        <dbReference type="Pfam" id="PF20434"/>
    </source>
</evidence>